<organism evidence="1 2">
    <name type="scientific">Dethiosulfovibrio salsuginis</name>
    <dbReference type="NCBI Taxonomy" id="561720"/>
    <lineage>
        <taxon>Bacteria</taxon>
        <taxon>Thermotogati</taxon>
        <taxon>Synergistota</taxon>
        <taxon>Synergistia</taxon>
        <taxon>Synergistales</taxon>
        <taxon>Dethiosulfovibrionaceae</taxon>
        <taxon>Dethiosulfovibrio</taxon>
    </lineage>
</organism>
<reference evidence="2" key="1">
    <citation type="submission" date="2017-04" db="EMBL/GenBank/DDBJ databases">
        <authorList>
            <person name="Varghese N."/>
            <person name="Submissions S."/>
        </authorList>
    </citation>
    <scope>NUCLEOTIDE SEQUENCE [LARGE SCALE GENOMIC DNA]</scope>
    <source>
        <strain evidence="2">USBA 82</strain>
    </source>
</reference>
<dbReference type="PANTHER" id="PTHR35586:SF1">
    <property type="entry name" value="SLL1691 PROTEIN"/>
    <property type="match status" value="1"/>
</dbReference>
<dbReference type="EMBL" id="FXBB01000005">
    <property type="protein sequence ID" value="SMG18437.1"/>
    <property type="molecule type" value="Genomic_DNA"/>
</dbReference>
<evidence type="ECO:0000313" key="2">
    <source>
        <dbReference type="Proteomes" id="UP000193355"/>
    </source>
</evidence>
<name>A0A1X7ITF9_9BACT</name>
<dbReference type="STRING" id="561720.SAMN06275492_10531"/>
<evidence type="ECO:0000313" key="1">
    <source>
        <dbReference type="EMBL" id="SMG18437.1"/>
    </source>
</evidence>
<dbReference type="Proteomes" id="UP000193355">
    <property type="component" value="Unassembled WGS sequence"/>
</dbReference>
<evidence type="ECO:0008006" key="3">
    <source>
        <dbReference type="Google" id="ProtNLM"/>
    </source>
</evidence>
<dbReference type="OrthoDB" id="652408at2"/>
<gene>
    <name evidence="1" type="ORF">SAMN06275492_10531</name>
</gene>
<protein>
    <recommendedName>
        <fullName evidence="3">Transposase (putative) YhgA-like domain-containing protein</fullName>
    </recommendedName>
</protein>
<dbReference type="RefSeq" id="WP_085543931.1">
    <property type="nucleotide sequence ID" value="NZ_FXBB01000005.1"/>
</dbReference>
<dbReference type="AlphaFoldDB" id="A0A1X7ITF9"/>
<keyword evidence="2" id="KW-1185">Reference proteome</keyword>
<accession>A0A1X7ITF9</accession>
<proteinExistence type="predicted"/>
<dbReference type="PANTHER" id="PTHR35586">
    <property type="entry name" value="SLL1691 PROTEIN"/>
    <property type="match status" value="1"/>
</dbReference>
<sequence length="338" mass="38821">MAKKQSSNQGQDDSLWKDLLERFFVPMIQVVLPDMAEDLDHSRPVEFLNKEMTSLALNTEKNPTPKQYVDMLADVPLINGENACILLHVEVQGKGGKEDLPTRMNRYRSILEARYHRPIVGLAIITSPIGEKQSKGLYHWKMYGTEVLYRYSVLNAYEGDVEKLSASANPFDLAHLAAIRAWECRKKGVSKLRYLKELVIILRNRGWQEHEKAQLVTFMEGIVRIYDPDNPQEYLEWIAFLQEEKEAGAMYVSLMERKGIKEGKREGIRRGLERGMQRGIKKGRQEGRQEGVIQAVIKMLEKGTDIQTISNLLDLPLEKVKDISDNREKYAAELEMGK</sequence>